<protein>
    <recommendedName>
        <fullName evidence="2">histidine kinase</fullName>
        <ecNumber evidence="2">2.7.13.3</ecNumber>
    </recommendedName>
</protein>
<evidence type="ECO:0000256" key="3">
    <source>
        <dbReference type="ARBA" id="ARBA00022553"/>
    </source>
</evidence>
<evidence type="ECO:0000256" key="6">
    <source>
        <dbReference type="SAM" id="Phobius"/>
    </source>
</evidence>
<dbReference type="Gene3D" id="1.10.287.130">
    <property type="match status" value="1"/>
</dbReference>
<dbReference type="EC" id="2.7.13.3" evidence="2"/>
<sequence>MAGNRFFWGLFSTQHSMKRLSPFITYALLALSFLVLVAMAYTSVNSNRKLMIYSDKVEHTYLVLKTIKQVEKLMIDGETAQRGYLLTNKENFRIPYTQFLGSIDSAMNMLDSLVQDDPAQRVEAKLLRRTANARRMFLDSGFMSHTRSQGFLTSMVEGKLHMDKFRVYANNMETRELSLLGIYKKEKEKTQRLTPQLIRYSFILAILISVISIILIAFQHRRRMRYQAELEKSVLELKRSNEEVEQMAFAVSHDLQEPLRKISIFTNLFTNKYSERFSEEERSLLQRMDKSTKAMQLLLQDLVSYTTLLNKPEKLGQVNLNKVVEDSFDMVAAEQDHYNWYFNHDLPPVNGYPQQLKMLFTEIFENSFKYRRKNQRLVIQISHMIVSQKDIREAAGSAVIGKQFLQVCVSDNGIGIENAFAEKMFVIFQRLHQKDEYSGKGIGLAIAKRVIANHYGFIEASGKPDQGCTIYIYLPL</sequence>
<evidence type="ECO:0000256" key="4">
    <source>
        <dbReference type="ARBA" id="ARBA00022679"/>
    </source>
</evidence>
<dbReference type="Proteomes" id="UP000190888">
    <property type="component" value="Unassembled WGS sequence"/>
</dbReference>
<dbReference type="GO" id="GO:0030295">
    <property type="term" value="F:protein kinase activator activity"/>
    <property type="evidence" value="ECO:0007669"/>
    <property type="project" value="TreeGrafter"/>
</dbReference>
<dbReference type="PANTHER" id="PTHR42878:SF15">
    <property type="entry name" value="BACTERIOPHYTOCHROME"/>
    <property type="match status" value="1"/>
</dbReference>
<keyword evidence="5 8" id="KW-0418">Kinase</keyword>
<dbReference type="SUPFAM" id="SSF55874">
    <property type="entry name" value="ATPase domain of HSP90 chaperone/DNA topoisomerase II/histidine kinase"/>
    <property type="match status" value="1"/>
</dbReference>
<dbReference type="EMBL" id="FUWH01000007">
    <property type="protein sequence ID" value="SJZ97299.1"/>
    <property type="molecule type" value="Genomic_DNA"/>
</dbReference>
<keyword evidence="6" id="KW-0472">Membrane</keyword>
<feature type="transmembrane region" description="Helical" evidence="6">
    <location>
        <begin position="197"/>
        <end position="218"/>
    </location>
</feature>
<dbReference type="PROSITE" id="PS50109">
    <property type="entry name" value="HIS_KIN"/>
    <property type="match status" value="1"/>
</dbReference>
<feature type="domain" description="Histidine kinase" evidence="7">
    <location>
        <begin position="250"/>
        <end position="476"/>
    </location>
</feature>
<evidence type="ECO:0000313" key="9">
    <source>
        <dbReference type="Proteomes" id="UP000190888"/>
    </source>
</evidence>
<evidence type="ECO:0000256" key="2">
    <source>
        <dbReference type="ARBA" id="ARBA00012438"/>
    </source>
</evidence>
<feature type="transmembrane region" description="Helical" evidence="6">
    <location>
        <begin position="20"/>
        <end position="41"/>
    </location>
</feature>
<evidence type="ECO:0000313" key="8">
    <source>
        <dbReference type="EMBL" id="SJZ97299.1"/>
    </source>
</evidence>
<dbReference type="GO" id="GO:0000156">
    <property type="term" value="F:phosphorelay response regulator activity"/>
    <property type="evidence" value="ECO:0007669"/>
    <property type="project" value="TreeGrafter"/>
</dbReference>
<dbReference type="CDD" id="cd19410">
    <property type="entry name" value="HK9-like_sensor"/>
    <property type="match status" value="1"/>
</dbReference>
<dbReference type="GO" id="GO:0007234">
    <property type="term" value="P:osmosensory signaling via phosphorelay pathway"/>
    <property type="evidence" value="ECO:0007669"/>
    <property type="project" value="TreeGrafter"/>
</dbReference>
<name>A0A1T4Q0Q5_9BACT</name>
<dbReference type="PANTHER" id="PTHR42878">
    <property type="entry name" value="TWO-COMPONENT HISTIDINE KINASE"/>
    <property type="match status" value="1"/>
</dbReference>
<evidence type="ECO:0000256" key="5">
    <source>
        <dbReference type="ARBA" id="ARBA00022777"/>
    </source>
</evidence>
<organism evidence="8 9">
    <name type="scientific">Sediminibacterium ginsengisoli</name>
    <dbReference type="NCBI Taxonomy" id="413434"/>
    <lineage>
        <taxon>Bacteria</taxon>
        <taxon>Pseudomonadati</taxon>
        <taxon>Bacteroidota</taxon>
        <taxon>Chitinophagia</taxon>
        <taxon>Chitinophagales</taxon>
        <taxon>Chitinophagaceae</taxon>
        <taxon>Sediminibacterium</taxon>
    </lineage>
</organism>
<keyword evidence="6" id="KW-1133">Transmembrane helix</keyword>
<dbReference type="InterPro" id="IPR007891">
    <property type="entry name" value="CHASE3"/>
</dbReference>
<gene>
    <name evidence="8" type="ORF">SAMN04488132_10775</name>
</gene>
<dbReference type="AlphaFoldDB" id="A0A1T4Q0Q5"/>
<keyword evidence="9" id="KW-1185">Reference proteome</keyword>
<dbReference type="OrthoDB" id="9124519at2"/>
<dbReference type="Pfam" id="PF05227">
    <property type="entry name" value="CHASE3"/>
    <property type="match status" value="1"/>
</dbReference>
<dbReference type="STRING" id="413434.SAMN04488132_10775"/>
<dbReference type="InterPro" id="IPR050351">
    <property type="entry name" value="BphY/WalK/GraS-like"/>
</dbReference>
<reference evidence="8 9" key="1">
    <citation type="submission" date="2017-02" db="EMBL/GenBank/DDBJ databases">
        <authorList>
            <person name="Peterson S.W."/>
        </authorList>
    </citation>
    <scope>NUCLEOTIDE SEQUENCE [LARGE SCALE GENOMIC DNA]</scope>
    <source>
        <strain evidence="8 9">DSM 22335</strain>
    </source>
</reference>
<dbReference type="InterPro" id="IPR003594">
    <property type="entry name" value="HATPase_dom"/>
</dbReference>
<dbReference type="InterPro" id="IPR036890">
    <property type="entry name" value="HATPase_C_sf"/>
</dbReference>
<dbReference type="InterPro" id="IPR036097">
    <property type="entry name" value="HisK_dim/P_sf"/>
</dbReference>
<dbReference type="InterPro" id="IPR003661">
    <property type="entry name" value="HisK_dim/P_dom"/>
</dbReference>
<keyword evidence="3" id="KW-0597">Phosphoprotein</keyword>
<dbReference type="InterPro" id="IPR004358">
    <property type="entry name" value="Sig_transdc_His_kin-like_C"/>
</dbReference>
<dbReference type="CDD" id="cd00082">
    <property type="entry name" value="HisKA"/>
    <property type="match status" value="1"/>
</dbReference>
<dbReference type="SMART" id="SM00387">
    <property type="entry name" value="HATPase_c"/>
    <property type="match status" value="1"/>
</dbReference>
<proteinExistence type="predicted"/>
<accession>A0A1T4Q0Q5</accession>
<dbReference type="Gene3D" id="3.30.565.10">
    <property type="entry name" value="Histidine kinase-like ATPase, C-terminal domain"/>
    <property type="match status" value="1"/>
</dbReference>
<dbReference type="PRINTS" id="PR00344">
    <property type="entry name" value="BCTRLSENSOR"/>
</dbReference>
<dbReference type="GO" id="GO:0000155">
    <property type="term" value="F:phosphorelay sensor kinase activity"/>
    <property type="evidence" value="ECO:0007669"/>
    <property type="project" value="InterPro"/>
</dbReference>
<dbReference type="SUPFAM" id="SSF47384">
    <property type="entry name" value="Homodimeric domain of signal transducing histidine kinase"/>
    <property type="match status" value="1"/>
</dbReference>
<dbReference type="InterPro" id="IPR005467">
    <property type="entry name" value="His_kinase_dom"/>
</dbReference>
<dbReference type="Pfam" id="PF02518">
    <property type="entry name" value="HATPase_c"/>
    <property type="match status" value="1"/>
</dbReference>
<evidence type="ECO:0000256" key="1">
    <source>
        <dbReference type="ARBA" id="ARBA00000085"/>
    </source>
</evidence>
<comment type="catalytic activity">
    <reaction evidence="1">
        <text>ATP + protein L-histidine = ADP + protein N-phospho-L-histidine.</text>
        <dbReference type="EC" id="2.7.13.3"/>
    </reaction>
</comment>
<evidence type="ECO:0000259" key="7">
    <source>
        <dbReference type="PROSITE" id="PS50109"/>
    </source>
</evidence>
<keyword evidence="6" id="KW-0812">Transmembrane</keyword>
<keyword evidence="4" id="KW-0808">Transferase</keyword>